<organism evidence="1 2">
    <name type="scientific">Bosea rubneri</name>
    <dbReference type="NCBI Taxonomy" id="3075434"/>
    <lineage>
        <taxon>Bacteria</taxon>
        <taxon>Pseudomonadati</taxon>
        <taxon>Pseudomonadota</taxon>
        <taxon>Alphaproteobacteria</taxon>
        <taxon>Hyphomicrobiales</taxon>
        <taxon>Boseaceae</taxon>
        <taxon>Bosea</taxon>
    </lineage>
</organism>
<comment type="caution">
    <text evidence="1">The sequence shown here is derived from an EMBL/GenBank/DDBJ whole genome shotgun (WGS) entry which is preliminary data.</text>
</comment>
<evidence type="ECO:0000313" key="2">
    <source>
        <dbReference type="Proteomes" id="UP001254257"/>
    </source>
</evidence>
<dbReference type="RefSeq" id="WP_316019093.1">
    <property type="nucleotide sequence ID" value="NZ_JAWDID010000022.1"/>
</dbReference>
<evidence type="ECO:0000313" key="1">
    <source>
        <dbReference type="EMBL" id="MDU0341264.1"/>
    </source>
</evidence>
<keyword evidence="2" id="KW-1185">Reference proteome</keyword>
<reference evidence="1 2" key="1">
    <citation type="submission" date="2023-09" db="EMBL/GenBank/DDBJ databases">
        <title>Whole genome shotgun sequencing (WGS) of Bosea sp. ZW T0_25, isolated from stored onions (Allium cepa).</title>
        <authorList>
            <person name="Stoll D.A."/>
            <person name="Huch M."/>
        </authorList>
    </citation>
    <scope>NUCLEOTIDE SEQUENCE [LARGE SCALE GENOMIC DNA]</scope>
    <source>
        <strain evidence="1 2">ZW T0_25</strain>
    </source>
</reference>
<dbReference type="Proteomes" id="UP001254257">
    <property type="component" value="Unassembled WGS sequence"/>
</dbReference>
<protein>
    <submittedName>
        <fullName evidence="1">Uncharacterized protein</fullName>
    </submittedName>
</protein>
<proteinExistence type="predicted"/>
<dbReference type="EMBL" id="JAWDID010000022">
    <property type="protein sequence ID" value="MDU0341264.1"/>
    <property type="molecule type" value="Genomic_DNA"/>
</dbReference>
<name>A0ABU3S8Z8_9HYPH</name>
<gene>
    <name evidence="1" type="ORF">RKE40_15300</name>
</gene>
<accession>A0ABU3S8Z8</accession>
<sequence>MHAETHAGGWALLPATSIARSISHLSATELRRFPGPAFSRPISIVARAGELGPLPAKVADVSRAIFRDVYMPMFGELMPWVTREVRLHLTMAS</sequence>